<dbReference type="Proteomes" id="UP001501468">
    <property type="component" value="Unassembled WGS sequence"/>
</dbReference>
<keyword evidence="2" id="KW-1185">Reference proteome</keyword>
<evidence type="ECO:0000313" key="1">
    <source>
        <dbReference type="EMBL" id="GAA3721299.1"/>
    </source>
</evidence>
<gene>
    <name evidence="1" type="ORF">GCM10022399_42070</name>
</gene>
<comment type="caution">
    <text evidence="1">The sequence shown here is derived from an EMBL/GenBank/DDBJ whole genome shotgun (WGS) entry which is preliminary data.</text>
</comment>
<sequence length="111" mass="12044">MTFGELLRDFLRVASVPATDRWVVQLLNPRLVRYLDGAAHRHALHWPTAADDVLTLTPEVLSTLPSTATRAIGTIATSTAVSATCTQVAAVDEGLTLYGYRVAYDGYDEPP</sequence>
<proteinExistence type="predicted"/>
<dbReference type="RefSeq" id="WP_344951630.1">
    <property type="nucleotide sequence ID" value="NZ_BAABDC010000013.1"/>
</dbReference>
<name>A0ABP7EM49_9MICO</name>
<accession>A0ABP7EM49</accession>
<evidence type="ECO:0000313" key="2">
    <source>
        <dbReference type="Proteomes" id="UP001501468"/>
    </source>
</evidence>
<protein>
    <submittedName>
        <fullName evidence="1">Uncharacterized protein</fullName>
    </submittedName>
</protein>
<organism evidence="1 2">
    <name type="scientific">Terrabacter ginsenosidimutans</name>
    <dbReference type="NCBI Taxonomy" id="490575"/>
    <lineage>
        <taxon>Bacteria</taxon>
        <taxon>Bacillati</taxon>
        <taxon>Actinomycetota</taxon>
        <taxon>Actinomycetes</taxon>
        <taxon>Micrococcales</taxon>
        <taxon>Intrasporangiaceae</taxon>
        <taxon>Terrabacter</taxon>
    </lineage>
</organism>
<dbReference type="EMBL" id="BAABDC010000013">
    <property type="protein sequence ID" value="GAA3721299.1"/>
    <property type="molecule type" value="Genomic_DNA"/>
</dbReference>
<reference evidence="2" key="1">
    <citation type="journal article" date="2019" name="Int. J. Syst. Evol. Microbiol.">
        <title>The Global Catalogue of Microorganisms (GCM) 10K type strain sequencing project: providing services to taxonomists for standard genome sequencing and annotation.</title>
        <authorList>
            <consortium name="The Broad Institute Genomics Platform"/>
            <consortium name="The Broad Institute Genome Sequencing Center for Infectious Disease"/>
            <person name="Wu L."/>
            <person name="Ma J."/>
        </authorList>
    </citation>
    <scope>NUCLEOTIDE SEQUENCE [LARGE SCALE GENOMIC DNA]</scope>
    <source>
        <strain evidence="2">JCM 17125</strain>
    </source>
</reference>